<dbReference type="RefSeq" id="WP_140009445.1">
    <property type="nucleotide sequence ID" value="NZ_JBHMDG010000017.1"/>
</dbReference>
<name>A0ABV5KEK7_9ACTN</name>
<proteinExistence type="predicted"/>
<sequence>MTSVEPGDDDSVLAFTRGDAEAAGHLRAALRAIADEQAGTPLGRLVESTLAGRTEMRALADYPDFVALTDRGARAYEEAWQSLDPEERARLTEEAERELDDPDRADHREP</sequence>
<reference evidence="2 3" key="1">
    <citation type="submission" date="2024-09" db="EMBL/GenBank/DDBJ databases">
        <authorList>
            <person name="Sun Q."/>
            <person name="Mori K."/>
        </authorList>
    </citation>
    <scope>NUCLEOTIDE SEQUENCE [LARGE SCALE GENOMIC DNA]</scope>
    <source>
        <strain evidence="2 3">JCM 9626</strain>
    </source>
</reference>
<dbReference type="Proteomes" id="UP001589750">
    <property type="component" value="Unassembled WGS sequence"/>
</dbReference>
<keyword evidence="3" id="KW-1185">Reference proteome</keyword>
<gene>
    <name evidence="2" type="ORF">ACFFRI_14740</name>
</gene>
<feature type="compositionally biased region" description="Basic and acidic residues" evidence="1">
    <location>
        <begin position="85"/>
        <end position="94"/>
    </location>
</feature>
<organism evidence="2 3">
    <name type="scientific">Nocardioides plantarum</name>
    <dbReference type="NCBI Taxonomy" id="29299"/>
    <lineage>
        <taxon>Bacteria</taxon>
        <taxon>Bacillati</taxon>
        <taxon>Actinomycetota</taxon>
        <taxon>Actinomycetes</taxon>
        <taxon>Propionibacteriales</taxon>
        <taxon>Nocardioidaceae</taxon>
        <taxon>Nocardioides</taxon>
    </lineage>
</organism>
<evidence type="ECO:0000256" key="1">
    <source>
        <dbReference type="SAM" id="MobiDB-lite"/>
    </source>
</evidence>
<comment type="caution">
    <text evidence="2">The sequence shown here is derived from an EMBL/GenBank/DDBJ whole genome shotgun (WGS) entry which is preliminary data.</text>
</comment>
<evidence type="ECO:0000313" key="3">
    <source>
        <dbReference type="Proteomes" id="UP001589750"/>
    </source>
</evidence>
<feature type="region of interest" description="Disordered" evidence="1">
    <location>
        <begin position="84"/>
        <end position="110"/>
    </location>
</feature>
<protein>
    <submittedName>
        <fullName evidence="2">Uncharacterized protein</fullName>
    </submittedName>
</protein>
<evidence type="ECO:0000313" key="2">
    <source>
        <dbReference type="EMBL" id="MFB9314310.1"/>
    </source>
</evidence>
<accession>A0ABV5KEK7</accession>
<dbReference type="EMBL" id="JBHMDG010000017">
    <property type="protein sequence ID" value="MFB9314310.1"/>
    <property type="molecule type" value="Genomic_DNA"/>
</dbReference>